<dbReference type="EMBL" id="PTJD01000013">
    <property type="protein sequence ID" value="PPK92682.1"/>
    <property type="molecule type" value="Genomic_DNA"/>
</dbReference>
<evidence type="ECO:0000259" key="3">
    <source>
        <dbReference type="PROSITE" id="PS50093"/>
    </source>
</evidence>
<reference evidence="4 5" key="1">
    <citation type="submission" date="2018-02" db="EMBL/GenBank/DDBJ databases">
        <title>Genomic Encyclopedia of Archaeal and Bacterial Type Strains, Phase II (KMG-II): from individual species to whole genera.</title>
        <authorList>
            <person name="Goeker M."/>
        </authorList>
    </citation>
    <scope>NUCLEOTIDE SEQUENCE [LARGE SCALE GENOMIC DNA]</scope>
    <source>
        <strain evidence="4 5">DSM 22857</strain>
    </source>
</reference>
<dbReference type="OrthoDB" id="5143602at2"/>
<feature type="chain" id="PRO_5015579899" evidence="2">
    <location>
        <begin position="32"/>
        <end position="473"/>
    </location>
</feature>
<dbReference type="AlphaFoldDB" id="A0A2S6IEN8"/>
<dbReference type="PROSITE" id="PS50093">
    <property type="entry name" value="PKD"/>
    <property type="match status" value="1"/>
</dbReference>
<dbReference type="Proteomes" id="UP000239485">
    <property type="component" value="Unassembled WGS sequence"/>
</dbReference>
<sequence length="473" mass="47560">MKKIDSRTGLITSAAMVLALSLAAVSSPAHADDEPSTGASGVLEVEIRPAIATPSGVVTVAAEYELEDGEEEEDDDEPDAGTGAPVEPLAAELPGAGPGAAAVEMVVDFGDGSTPQSMRVVGSSEEVKGFGKHAYAEAGTYTVTVTATATGGEPVSVPVEVQVGGGTARMGGKDRFETANRLAREDFPTDGEAGAVLLARSDAFADALAAAPVALLEEAPVLLTATADLPVAVQEEIVRALGETGTVYVLGGDGAISPAVVDQLTAAGYEVVRIAGADRIETSLKLAQFLIDAGVDIDEVVLTSSSNFPDALAGAAFAASVDAPVLLTAPGALDPRVLALLERLGDDVTVHVAGGAGAVSDTIVEELRAAGLEVERLAGSDRYETSAEIASILFPAATTVVLATGSNFPDALAGAAAAGRRDAPVLLVGTTLPESVRDYLQAGKGRIQAVYVLGGDAAVPASVRAEVEAILGL</sequence>
<dbReference type="InterPro" id="IPR013783">
    <property type="entry name" value="Ig-like_fold"/>
</dbReference>
<dbReference type="PANTHER" id="PTHR30032">
    <property type="entry name" value="N-ACETYLMURAMOYL-L-ALANINE AMIDASE-RELATED"/>
    <property type="match status" value="1"/>
</dbReference>
<dbReference type="InterPro" id="IPR035986">
    <property type="entry name" value="PKD_dom_sf"/>
</dbReference>
<protein>
    <submittedName>
        <fullName evidence="4">Putative cell wall binding repeat protein</fullName>
    </submittedName>
</protein>
<feature type="compositionally biased region" description="Acidic residues" evidence="1">
    <location>
        <begin position="67"/>
        <end position="79"/>
    </location>
</feature>
<evidence type="ECO:0000256" key="1">
    <source>
        <dbReference type="SAM" id="MobiDB-lite"/>
    </source>
</evidence>
<dbReference type="Gene3D" id="2.60.40.10">
    <property type="entry name" value="Immunoglobulins"/>
    <property type="match status" value="1"/>
</dbReference>
<keyword evidence="2" id="KW-0732">Signal</keyword>
<dbReference type="Pfam" id="PF04122">
    <property type="entry name" value="CW_binding_2"/>
    <property type="match status" value="3"/>
</dbReference>
<dbReference type="SUPFAM" id="SSF49299">
    <property type="entry name" value="PKD domain"/>
    <property type="match status" value="1"/>
</dbReference>
<dbReference type="PANTHER" id="PTHR30032:SF8">
    <property type="entry name" value="GERMINATION-SPECIFIC N-ACETYLMURAMOYL-L-ALANINE AMIDASE"/>
    <property type="match status" value="1"/>
</dbReference>
<dbReference type="InterPro" id="IPR000601">
    <property type="entry name" value="PKD_dom"/>
</dbReference>
<comment type="caution">
    <text evidence="4">The sequence shown here is derived from an EMBL/GenBank/DDBJ whole genome shotgun (WGS) entry which is preliminary data.</text>
</comment>
<evidence type="ECO:0000256" key="2">
    <source>
        <dbReference type="SAM" id="SignalP"/>
    </source>
</evidence>
<keyword evidence="5" id="KW-1185">Reference proteome</keyword>
<feature type="signal peptide" evidence="2">
    <location>
        <begin position="1"/>
        <end position="31"/>
    </location>
</feature>
<dbReference type="Gene3D" id="3.40.50.12090">
    <property type="match status" value="2"/>
</dbReference>
<dbReference type="GO" id="GO:0005975">
    <property type="term" value="P:carbohydrate metabolic process"/>
    <property type="evidence" value="ECO:0007669"/>
    <property type="project" value="UniProtKB-ARBA"/>
</dbReference>
<evidence type="ECO:0000313" key="5">
    <source>
        <dbReference type="Proteomes" id="UP000239485"/>
    </source>
</evidence>
<proteinExistence type="predicted"/>
<dbReference type="InterPro" id="IPR051922">
    <property type="entry name" value="Bact_Sporulation_Assoc"/>
</dbReference>
<gene>
    <name evidence="4" type="ORF">CLV92_113111</name>
</gene>
<feature type="domain" description="PKD" evidence="3">
    <location>
        <begin position="108"/>
        <end position="163"/>
    </location>
</feature>
<accession>A0A2S6IEN8</accession>
<dbReference type="InterPro" id="IPR007253">
    <property type="entry name" value="Cell_wall-bd_2"/>
</dbReference>
<evidence type="ECO:0000313" key="4">
    <source>
        <dbReference type="EMBL" id="PPK92682.1"/>
    </source>
</evidence>
<dbReference type="RefSeq" id="WP_104434559.1">
    <property type="nucleotide sequence ID" value="NZ_PTJD01000013.1"/>
</dbReference>
<feature type="region of interest" description="Disordered" evidence="1">
    <location>
        <begin position="67"/>
        <end position="93"/>
    </location>
</feature>
<organism evidence="4 5">
    <name type="scientific">Kineococcus xinjiangensis</name>
    <dbReference type="NCBI Taxonomy" id="512762"/>
    <lineage>
        <taxon>Bacteria</taxon>
        <taxon>Bacillati</taxon>
        <taxon>Actinomycetota</taxon>
        <taxon>Actinomycetes</taxon>
        <taxon>Kineosporiales</taxon>
        <taxon>Kineosporiaceae</taxon>
        <taxon>Kineococcus</taxon>
    </lineage>
</organism>
<name>A0A2S6IEN8_9ACTN</name>